<evidence type="ECO:0000256" key="2">
    <source>
        <dbReference type="ARBA" id="ARBA00022692"/>
    </source>
</evidence>
<keyword evidence="2 6" id="KW-0812">Transmembrane</keyword>
<proteinExistence type="predicted"/>
<comment type="caution">
    <text evidence="7">The sequence shown here is derived from an EMBL/GenBank/DDBJ whole genome shotgun (WGS) entry which is preliminary data.</text>
</comment>
<keyword evidence="3 6" id="KW-1133">Transmembrane helix</keyword>
<name>A0A8S3YUB4_9EUPU</name>
<keyword evidence="4 6" id="KW-0472">Membrane</keyword>
<evidence type="ECO:0000256" key="1">
    <source>
        <dbReference type="ARBA" id="ARBA00004141"/>
    </source>
</evidence>
<dbReference type="GO" id="GO:0019230">
    <property type="term" value="P:proprioception"/>
    <property type="evidence" value="ECO:0007669"/>
    <property type="project" value="TreeGrafter"/>
</dbReference>
<dbReference type="Pfam" id="PF15795">
    <property type="entry name" value="Spec3"/>
    <property type="match status" value="1"/>
</dbReference>
<organism evidence="7 8">
    <name type="scientific">Candidula unifasciata</name>
    <dbReference type="NCBI Taxonomy" id="100452"/>
    <lineage>
        <taxon>Eukaryota</taxon>
        <taxon>Metazoa</taxon>
        <taxon>Spiralia</taxon>
        <taxon>Lophotrochozoa</taxon>
        <taxon>Mollusca</taxon>
        <taxon>Gastropoda</taxon>
        <taxon>Heterobranchia</taxon>
        <taxon>Euthyneura</taxon>
        <taxon>Panpulmonata</taxon>
        <taxon>Eupulmonata</taxon>
        <taxon>Stylommatophora</taxon>
        <taxon>Helicina</taxon>
        <taxon>Helicoidea</taxon>
        <taxon>Geomitridae</taxon>
        <taxon>Candidula</taxon>
    </lineage>
</organism>
<protein>
    <recommendedName>
        <fullName evidence="9">Protein SPEC3</fullName>
    </recommendedName>
</protein>
<accession>A0A8S3YUB4</accession>
<dbReference type="AlphaFoldDB" id="A0A8S3YUB4"/>
<dbReference type="Proteomes" id="UP000678393">
    <property type="component" value="Unassembled WGS sequence"/>
</dbReference>
<dbReference type="InterPro" id="IPR026673">
    <property type="entry name" value="SPEC3/Stum"/>
</dbReference>
<feature type="region of interest" description="Disordered" evidence="5">
    <location>
        <begin position="228"/>
        <end position="254"/>
    </location>
</feature>
<evidence type="ECO:0000256" key="4">
    <source>
        <dbReference type="ARBA" id="ARBA00023136"/>
    </source>
</evidence>
<dbReference type="GO" id="GO:0042330">
    <property type="term" value="P:taxis"/>
    <property type="evidence" value="ECO:0007669"/>
    <property type="project" value="TreeGrafter"/>
</dbReference>
<evidence type="ECO:0000256" key="5">
    <source>
        <dbReference type="SAM" id="MobiDB-lite"/>
    </source>
</evidence>
<dbReference type="PANTHER" id="PTHR21676">
    <property type="entry name" value="PROTEIN STUM"/>
    <property type="match status" value="1"/>
</dbReference>
<evidence type="ECO:0000256" key="6">
    <source>
        <dbReference type="SAM" id="Phobius"/>
    </source>
</evidence>
<feature type="non-terminal residue" evidence="7">
    <location>
        <position position="431"/>
    </location>
</feature>
<feature type="compositionally biased region" description="Basic and acidic residues" evidence="5">
    <location>
        <begin position="89"/>
        <end position="103"/>
    </location>
</feature>
<feature type="transmembrane region" description="Helical" evidence="6">
    <location>
        <begin position="392"/>
        <end position="419"/>
    </location>
</feature>
<evidence type="ECO:0000313" key="8">
    <source>
        <dbReference type="Proteomes" id="UP000678393"/>
    </source>
</evidence>
<dbReference type="PANTHER" id="PTHR21676:SF6">
    <property type="entry name" value="PROTEIN STUM"/>
    <property type="match status" value="1"/>
</dbReference>
<dbReference type="EMBL" id="CAJHNH020000779">
    <property type="protein sequence ID" value="CAG5119828.1"/>
    <property type="molecule type" value="Genomic_DNA"/>
</dbReference>
<dbReference type="GO" id="GO:0050954">
    <property type="term" value="P:sensory perception of mechanical stimulus"/>
    <property type="evidence" value="ECO:0007669"/>
    <property type="project" value="TreeGrafter"/>
</dbReference>
<dbReference type="GO" id="GO:0071683">
    <property type="term" value="C:sensory dendrite"/>
    <property type="evidence" value="ECO:0007669"/>
    <property type="project" value="TreeGrafter"/>
</dbReference>
<reference evidence="7" key="1">
    <citation type="submission" date="2021-04" db="EMBL/GenBank/DDBJ databases">
        <authorList>
            <consortium name="Molecular Ecology Group"/>
        </authorList>
    </citation>
    <scope>NUCLEOTIDE SEQUENCE</scope>
</reference>
<evidence type="ECO:0000256" key="3">
    <source>
        <dbReference type="ARBA" id="ARBA00022989"/>
    </source>
</evidence>
<feature type="compositionally biased region" description="Low complexity" evidence="5">
    <location>
        <begin position="163"/>
        <end position="176"/>
    </location>
</feature>
<dbReference type="OrthoDB" id="361532at2759"/>
<evidence type="ECO:0008006" key="9">
    <source>
        <dbReference type="Google" id="ProtNLM"/>
    </source>
</evidence>
<feature type="compositionally biased region" description="Basic and acidic residues" evidence="5">
    <location>
        <begin position="27"/>
        <end position="59"/>
    </location>
</feature>
<dbReference type="GO" id="GO:0016020">
    <property type="term" value="C:membrane"/>
    <property type="evidence" value="ECO:0007669"/>
    <property type="project" value="UniProtKB-SubCell"/>
</dbReference>
<feature type="compositionally biased region" description="Polar residues" evidence="5">
    <location>
        <begin position="72"/>
        <end position="88"/>
    </location>
</feature>
<sequence length="431" mass="47308">MKKKKQQSNSKALDAKESLGSAKRKRELQNSKLRDAKETMESATKKREETSNPKTRDPNETGGSAMKKTDVPTANTNRDTNETKGSATKQKELPNTKIRESRETIGSAAKKTEQQLNPKIQDTHETNKTTSKSVEKQSILNIKNIKQTTELDTEKTEAPLVSTTHYTEETSTSTTAKTEKLPAPTDHLVTPPASIVIVDETAPPQTQPNFLIDQVIMKDILQKYKTKPTADYNDSLPNGTPGSPSHEPLIGNGVSKYQDCNPGKSVSIHSLTVPGLQPNPFSVDPPLDEDTISIYSRRDSVRQSFDSGSRKSVDYRIRNTALVVLPAAEEKPKAVLTNEESFIKNAIPFMPMKLAVVCLILNIFVPGAGTALSGLAILCCGQPRVLNKDDQILITLCANCMVGLAQLCTITFLLVGWFWSVSWGIEMIILS</sequence>
<feature type="region of interest" description="Disordered" evidence="5">
    <location>
        <begin position="1"/>
        <end position="134"/>
    </location>
</feature>
<feature type="transmembrane region" description="Helical" evidence="6">
    <location>
        <begin position="354"/>
        <end position="380"/>
    </location>
</feature>
<feature type="region of interest" description="Disordered" evidence="5">
    <location>
        <begin position="163"/>
        <end position="186"/>
    </location>
</feature>
<evidence type="ECO:0000313" key="7">
    <source>
        <dbReference type="EMBL" id="CAG5119828.1"/>
    </source>
</evidence>
<gene>
    <name evidence="7" type="ORF">CUNI_LOCUS5386</name>
</gene>
<comment type="subcellular location">
    <subcellularLocation>
        <location evidence="1">Membrane</location>
        <topology evidence="1">Multi-pass membrane protein</topology>
    </subcellularLocation>
</comment>
<keyword evidence="8" id="KW-1185">Reference proteome</keyword>